<organism evidence="2 3">
    <name type="scientific">Flavobacterium phage vB_FspP_elemoC_14-1A</name>
    <dbReference type="NCBI Taxonomy" id="2743803"/>
    <lineage>
        <taxon>Viruses</taxon>
        <taxon>Duplodnaviria</taxon>
        <taxon>Heunggongvirae</taxon>
        <taxon>Uroviricota</taxon>
        <taxon>Caudoviricetes</taxon>
        <taxon>Elemovirus</taxon>
        <taxon>Elemovirus elemoC</taxon>
    </lineage>
</organism>
<keyword evidence="3" id="KW-1185">Reference proteome</keyword>
<feature type="region of interest" description="Disordered" evidence="1">
    <location>
        <begin position="80"/>
        <end position="129"/>
    </location>
</feature>
<feature type="compositionally biased region" description="Polar residues" evidence="1">
    <location>
        <begin position="107"/>
        <end position="120"/>
    </location>
</feature>
<feature type="compositionally biased region" description="Basic and acidic residues" evidence="1">
    <location>
        <begin position="88"/>
        <end position="97"/>
    </location>
</feature>
<evidence type="ECO:0000313" key="2">
    <source>
        <dbReference type="EMBL" id="QMP84857.1"/>
    </source>
</evidence>
<dbReference type="Proteomes" id="UP000681409">
    <property type="component" value="Segment"/>
</dbReference>
<dbReference type="EMBL" id="MT497067">
    <property type="protein sequence ID" value="QMP84857.1"/>
    <property type="molecule type" value="Genomic_DNA"/>
</dbReference>
<sequence>MIINNKTKFKLLGDSGTPSDTTKVNKVKALQDKKDAAAKKIAEIKENRRKLDSVAAIKRAEIVRKKDSIIQRNANARGMDVSTYKTTARKENKKEDQPSCDTADPNFKSTKCGTSKAASKQSKKEWSKK</sequence>
<evidence type="ECO:0000256" key="1">
    <source>
        <dbReference type="SAM" id="MobiDB-lite"/>
    </source>
</evidence>
<name>A0A7D7F100_9CAUD</name>
<protein>
    <submittedName>
        <fullName evidence="2">Uncharacterized protein</fullName>
    </submittedName>
</protein>
<proteinExistence type="predicted"/>
<accession>A0A7D7F100</accession>
<gene>
    <name evidence="2" type="ORF">elemo141A_phanotate57</name>
</gene>
<reference evidence="3" key="1">
    <citation type="submission" date="2020-05" db="EMBL/GenBank/DDBJ databases">
        <title>Genomics and ecology of novel Flavobacterium phages from the Baltic Sea.</title>
        <authorList>
            <person name="Hoetzinger M."/>
            <person name="Nilsson E."/>
            <person name="Holmfeldt K."/>
        </authorList>
    </citation>
    <scope>NUCLEOTIDE SEQUENCE [LARGE SCALE GENOMIC DNA]</scope>
</reference>
<evidence type="ECO:0000313" key="3">
    <source>
        <dbReference type="Proteomes" id="UP000681409"/>
    </source>
</evidence>